<dbReference type="PROSITE" id="PS50011">
    <property type="entry name" value="PROTEIN_KINASE_DOM"/>
    <property type="match status" value="1"/>
</dbReference>
<dbReference type="Pfam" id="PF07714">
    <property type="entry name" value="PK_Tyr_Ser-Thr"/>
    <property type="match status" value="1"/>
</dbReference>
<name>A0ABD3GWF5_9MARC</name>
<dbReference type="Proteomes" id="UP001633002">
    <property type="component" value="Unassembled WGS sequence"/>
</dbReference>
<sequence length="301" mass="33939">MLARQLEVQHGDRIRAFTLHELEVATNNYTTKIGEGGFGPVYYGKLPDGTEVAVKVNSETSDYGTPEFSNQAATLSRVHHRNLVSLLGYCQEKKRRVLIYEFMSKGTLREHLYGGELKGRIGWRERLDIALNAAKGLEYLHKGCIPEIIHRDIKSANILLNDKLLAKLAGFDVSILTPEGGSMSDYEPIVGILDPEYFMDQKRSSKSDVYSFGVVLLEIICGRSPTQPTGYDTHLVEWVRFQLNPDDLESIIDPFIKSTYNLESMWTVVNIAMDCVEPYGYYRPDINQVVRALVVAVELEG</sequence>
<dbReference type="EMBL" id="JBJQOH010000006">
    <property type="protein sequence ID" value="KAL3682507.1"/>
    <property type="molecule type" value="Genomic_DNA"/>
</dbReference>
<dbReference type="InterPro" id="IPR011009">
    <property type="entry name" value="Kinase-like_dom_sf"/>
</dbReference>
<evidence type="ECO:0000259" key="1">
    <source>
        <dbReference type="PROSITE" id="PS50011"/>
    </source>
</evidence>
<dbReference type="SMART" id="SM00220">
    <property type="entry name" value="S_TKc"/>
    <property type="match status" value="1"/>
</dbReference>
<organism evidence="2 3">
    <name type="scientific">Riccia sorocarpa</name>
    <dbReference type="NCBI Taxonomy" id="122646"/>
    <lineage>
        <taxon>Eukaryota</taxon>
        <taxon>Viridiplantae</taxon>
        <taxon>Streptophyta</taxon>
        <taxon>Embryophyta</taxon>
        <taxon>Marchantiophyta</taxon>
        <taxon>Marchantiopsida</taxon>
        <taxon>Marchantiidae</taxon>
        <taxon>Marchantiales</taxon>
        <taxon>Ricciaceae</taxon>
        <taxon>Riccia</taxon>
    </lineage>
</organism>
<dbReference type="InterPro" id="IPR000719">
    <property type="entry name" value="Prot_kinase_dom"/>
</dbReference>
<feature type="domain" description="Protein kinase" evidence="1">
    <location>
        <begin position="27"/>
        <end position="295"/>
    </location>
</feature>
<comment type="caution">
    <text evidence="2">The sequence shown here is derived from an EMBL/GenBank/DDBJ whole genome shotgun (WGS) entry which is preliminary data.</text>
</comment>
<dbReference type="Gene3D" id="3.30.200.20">
    <property type="entry name" value="Phosphorylase Kinase, domain 1"/>
    <property type="match status" value="1"/>
</dbReference>
<dbReference type="FunFam" id="3.30.200.20:FF:000466">
    <property type="entry name" value="Putative LRR receptor-like serine/threonine-protein kinase"/>
    <property type="match status" value="1"/>
</dbReference>
<dbReference type="PROSITE" id="PS00108">
    <property type="entry name" value="PROTEIN_KINASE_ST"/>
    <property type="match status" value="1"/>
</dbReference>
<accession>A0ABD3GWF5</accession>
<dbReference type="PANTHER" id="PTHR45631">
    <property type="entry name" value="OS07G0107800 PROTEIN-RELATED"/>
    <property type="match status" value="1"/>
</dbReference>
<keyword evidence="3" id="KW-1185">Reference proteome</keyword>
<reference evidence="2 3" key="1">
    <citation type="submission" date="2024-09" db="EMBL/GenBank/DDBJ databases">
        <title>Chromosome-scale assembly of Riccia sorocarpa.</title>
        <authorList>
            <person name="Paukszto L."/>
        </authorList>
    </citation>
    <scope>NUCLEOTIDE SEQUENCE [LARGE SCALE GENOMIC DNA]</scope>
    <source>
        <strain evidence="2">LP-2024</strain>
        <tissue evidence="2">Aerial parts of the thallus</tissue>
    </source>
</reference>
<dbReference type="InterPro" id="IPR008271">
    <property type="entry name" value="Ser/Thr_kinase_AS"/>
</dbReference>
<dbReference type="SUPFAM" id="SSF56112">
    <property type="entry name" value="Protein kinase-like (PK-like)"/>
    <property type="match status" value="1"/>
</dbReference>
<proteinExistence type="predicted"/>
<dbReference type="Gene3D" id="1.10.510.10">
    <property type="entry name" value="Transferase(Phosphotransferase) domain 1"/>
    <property type="match status" value="1"/>
</dbReference>
<dbReference type="PANTHER" id="PTHR45631:SF68">
    <property type="entry name" value="REPEAT FAMILY PROTEIN, PUTATIVE, EXPRESSED-RELATED"/>
    <property type="match status" value="1"/>
</dbReference>
<evidence type="ECO:0000313" key="2">
    <source>
        <dbReference type="EMBL" id="KAL3682507.1"/>
    </source>
</evidence>
<protein>
    <recommendedName>
        <fullName evidence="1">Protein kinase domain-containing protein</fullName>
    </recommendedName>
</protein>
<dbReference type="AlphaFoldDB" id="A0ABD3GWF5"/>
<evidence type="ECO:0000313" key="3">
    <source>
        <dbReference type="Proteomes" id="UP001633002"/>
    </source>
</evidence>
<gene>
    <name evidence="2" type="ORF">R1sor_000529</name>
</gene>
<dbReference type="InterPro" id="IPR001245">
    <property type="entry name" value="Ser-Thr/Tyr_kinase_cat_dom"/>
</dbReference>